<reference evidence="2" key="1">
    <citation type="submission" date="2020-07" db="EMBL/GenBank/DDBJ databases">
        <authorList>
            <person name="Ferguson B K."/>
        </authorList>
    </citation>
    <scope>NUCLEOTIDE SEQUENCE</scope>
    <source>
        <strain evidence="2">L06</strain>
    </source>
</reference>
<proteinExistence type="predicted"/>
<feature type="compositionally biased region" description="Basic and acidic residues" evidence="1">
    <location>
        <begin position="34"/>
        <end position="48"/>
    </location>
</feature>
<name>A0A6V7HVZ7_9HYME</name>
<protein>
    <submittedName>
        <fullName evidence="2">Uncharacterized protein</fullName>
    </submittedName>
</protein>
<feature type="compositionally biased region" description="Polar residues" evidence="1">
    <location>
        <begin position="1"/>
        <end position="11"/>
    </location>
</feature>
<feature type="compositionally biased region" description="Basic and acidic residues" evidence="1">
    <location>
        <begin position="12"/>
        <end position="21"/>
    </location>
</feature>
<accession>A0A6V7HVZ7</accession>
<evidence type="ECO:0000313" key="2">
    <source>
        <dbReference type="EMBL" id="CAD1530962.1"/>
    </source>
</evidence>
<feature type="region of interest" description="Disordered" evidence="1">
    <location>
        <begin position="1"/>
        <end position="48"/>
    </location>
</feature>
<evidence type="ECO:0000256" key="1">
    <source>
        <dbReference type="SAM" id="MobiDB-lite"/>
    </source>
</evidence>
<gene>
    <name evidence="2" type="ORF">BBRV_LOCUS7453</name>
</gene>
<organism evidence="2">
    <name type="scientific">Bracon brevicornis</name>
    <dbReference type="NCBI Taxonomy" id="1563983"/>
    <lineage>
        <taxon>Eukaryota</taxon>
        <taxon>Metazoa</taxon>
        <taxon>Ecdysozoa</taxon>
        <taxon>Arthropoda</taxon>
        <taxon>Hexapoda</taxon>
        <taxon>Insecta</taxon>
        <taxon>Pterygota</taxon>
        <taxon>Neoptera</taxon>
        <taxon>Endopterygota</taxon>
        <taxon>Hymenoptera</taxon>
        <taxon>Apocrita</taxon>
        <taxon>Ichneumonoidea</taxon>
        <taxon>Braconidae</taxon>
        <taxon>Braconinae</taxon>
        <taxon>Bracon</taxon>
    </lineage>
</organism>
<sequence>MLSMTQNTTRTSQHENTHLELPDDESSVASDSEDPPRKRPKREVSPSD</sequence>
<dbReference type="AlphaFoldDB" id="A0A6V7HVZ7"/>
<dbReference type="EMBL" id="CADCXW020000001">
    <property type="protein sequence ID" value="CAD1530962.1"/>
    <property type="molecule type" value="Genomic_DNA"/>
</dbReference>